<evidence type="ECO:0000313" key="1">
    <source>
        <dbReference type="EMBL" id="GBP21161.1"/>
    </source>
</evidence>
<evidence type="ECO:0000313" key="2">
    <source>
        <dbReference type="Proteomes" id="UP000299102"/>
    </source>
</evidence>
<keyword evidence="2" id="KW-1185">Reference proteome</keyword>
<reference evidence="1 2" key="1">
    <citation type="journal article" date="2019" name="Commun. Biol.">
        <title>The bagworm genome reveals a unique fibroin gene that provides high tensile strength.</title>
        <authorList>
            <person name="Kono N."/>
            <person name="Nakamura H."/>
            <person name="Ohtoshi R."/>
            <person name="Tomita M."/>
            <person name="Numata K."/>
            <person name="Arakawa K."/>
        </authorList>
    </citation>
    <scope>NUCLEOTIDE SEQUENCE [LARGE SCALE GENOMIC DNA]</scope>
</reference>
<dbReference type="AlphaFoldDB" id="A0A4C1U4C8"/>
<organism evidence="1 2">
    <name type="scientific">Eumeta variegata</name>
    <name type="common">Bagworm moth</name>
    <name type="synonym">Eumeta japonica</name>
    <dbReference type="NCBI Taxonomy" id="151549"/>
    <lineage>
        <taxon>Eukaryota</taxon>
        <taxon>Metazoa</taxon>
        <taxon>Ecdysozoa</taxon>
        <taxon>Arthropoda</taxon>
        <taxon>Hexapoda</taxon>
        <taxon>Insecta</taxon>
        <taxon>Pterygota</taxon>
        <taxon>Neoptera</taxon>
        <taxon>Endopterygota</taxon>
        <taxon>Lepidoptera</taxon>
        <taxon>Glossata</taxon>
        <taxon>Ditrysia</taxon>
        <taxon>Tineoidea</taxon>
        <taxon>Psychidae</taxon>
        <taxon>Oiketicinae</taxon>
        <taxon>Eumeta</taxon>
    </lineage>
</organism>
<accession>A0A4C1U4C8</accession>
<proteinExistence type="predicted"/>
<dbReference type="EMBL" id="BGZK01000125">
    <property type="protein sequence ID" value="GBP21161.1"/>
    <property type="molecule type" value="Genomic_DNA"/>
</dbReference>
<protein>
    <submittedName>
        <fullName evidence="1">Uncharacterized protein</fullName>
    </submittedName>
</protein>
<name>A0A4C1U4C8_EUMVA</name>
<comment type="caution">
    <text evidence="1">The sequence shown here is derived from an EMBL/GenBank/DDBJ whole genome shotgun (WGS) entry which is preliminary data.</text>
</comment>
<sequence length="118" mass="12367">MNLVSKNPGLGKGLLQRCPDISVSCYVCPVWASYSPEVVFPSSWWSPSASLARRAIPQCDSRSPSPSSRVRKNASEHAASAADVARRASELPHVCGAGAGALFTADIACQARAIPTLA</sequence>
<gene>
    <name evidence="1" type="ORF">EVAR_11192_1</name>
</gene>
<dbReference type="Proteomes" id="UP000299102">
    <property type="component" value="Unassembled WGS sequence"/>
</dbReference>